<protein>
    <submittedName>
        <fullName evidence="1">Uncharacterized protein</fullName>
    </submittedName>
</protein>
<dbReference type="Proteomes" id="UP000886501">
    <property type="component" value="Unassembled WGS sequence"/>
</dbReference>
<accession>A0ACB6ZEQ7</accession>
<name>A0ACB6ZEQ7_THEGA</name>
<reference evidence="1" key="2">
    <citation type="journal article" date="2020" name="Nat. Commun.">
        <title>Large-scale genome sequencing of mycorrhizal fungi provides insights into the early evolution of symbiotic traits.</title>
        <authorList>
            <person name="Miyauchi S."/>
            <person name="Kiss E."/>
            <person name="Kuo A."/>
            <person name="Drula E."/>
            <person name="Kohler A."/>
            <person name="Sanchez-Garcia M."/>
            <person name="Morin E."/>
            <person name="Andreopoulos B."/>
            <person name="Barry K.W."/>
            <person name="Bonito G."/>
            <person name="Buee M."/>
            <person name="Carver A."/>
            <person name="Chen C."/>
            <person name="Cichocki N."/>
            <person name="Clum A."/>
            <person name="Culley D."/>
            <person name="Crous P.W."/>
            <person name="Fauchery L."/>
            <person name="Girlanda M."/>
            <person name="Hayes R.D."/>
            <person name="Keri Z."/>
            <person name="LaButti K."/>
            <person name="Lipzen A."/>
            <person name="Lombard V."/>
            <person name="Magnuson J."/>
            <person name="Maillard F."/>
            <person name="Murat C."/>
            <person name="Nolan M."/>
            <person name="Ohm R.A."/>
            <person name="Pangilinan J."/>
            <person name="Pereira M.F."/>
            <person name="Perotto S."/>
            <person name="Peter M."/>
            <person name="Pfister S."/>
            <person name="Riley R."/>
            <person name="Sitrit Y."/>
            <person name="Stielow J.B."/>
            <person name="Szollosi G."/>
            <person name="Zifcakova L."/>
            <person name="Stursova M."/>
            <person name="Spatafora J.W."/>
            <person name="Tedersoo L."/>
            <person name="Vaario L.M."/>
            <person name="Yamada A."/>
            <person name="Yan M."/>
            <person name="Wang P."/>
            <person name="Xu J."/>
            <person name="Bruns T."/>
            <person name="Baldrian P."/>
            <person name="Vilgalys R."/>
            <person name="Dunand C."/>
            <person name="Henrissat B."/>
            <person name="Grigoriev I.V."/>
            <person name="Hibbett D."/>
            <person name="Nagy L.G."/>
            <person name="Martin F.M."/>
        </authorList>
    </citation>
    <scope>NUCLEOTIDE SEQUENCE</scope>
    <source>
        <strain evidence="1">P2</strain>
    </source>
</reference>
<evidence type="ECO:0000313" key="2">
    <source>
        <dbReference type="Proteomes" id="UP000886501"/>
    </source>
</evidence>
<comment type="caution">
    <text evidence="1">The sequence shown here is derived from an EMBL/GenBank/DDBJ whole genome shotgun (WGS) entry which is preliminary data.</text>
</comment>
<evidence type="ECO:0000313" key="1">
    <source>
        <dbReference type="EMBL" id="KAF9647878.1"/>
    </source>
</evidence>
<reference evidence="1" key="1">
    <citation type="submission" date="2019-10" db="EMBL/GenBank/DDBJ databases">
        <authorList>
            <consortium name="DOE Joint Genome Institute"/>
            <person name="Kuo A."/>
            <person name="Miyauchi S."/>
            <person name="Kiss E."/>
            <person name="Drula E."/>
            <person name="Kohler A."/>
            <person name="Sanchez-Garcia M."/>
            <person name="Andreopoulos B."/>
            <person name="Barry K.W."/>
            <person name="Bonito G."/>
            <person name="Buee M."/>
            <person name="Carver A."/>
            <person name="Chen C."/>
            <person name="Cichocki N."/>
            <person name="Clum A."/>
            <person name="Culley D."/>
            <person name="Crous P.W."/>
            <person name="Fauchery L."/>
            <person name="Girlanda M."/>
            <person name="Hayes R."/>
            <person name="Keri Z."/>
            <person name="Labutti K."/>
            <person name="Lipzen A."/>
            <person name="Lombard V."/>
            <person name="Magnuson J."/>
            <person name="Maillard F."/>
            <person name="Morin E."/>
            <person name="Murat C."/>
            <person name="Nolan M."/>
            <person name="Ohm R."/>
            <person name="Pangilinan J."/>
            <person name="Pereira M."/>
            <person name="Perotto S."/>
            <person name="Peter M."/>
            <person name="Riley R."/>
            <person name="Sitrit Y."/>
            <person name="Stielow B."/>
            <person name="Szollosi G."/>
            <person name="Zifcakova L."/>
            <person name="Stursova M."/>
            <person name="Spatafora J.W."/>
            <person name="Tedersoo L."/>
            <person name="Vaario L.-M."/>
            <person name="Yamada A."/>
            <person name="Yan M."/>
            <person name="Wang P."/>
            <person name="Xu J."/>
            <person name="Bruns T."/>
            <person name="Baldrian P."/>
            <person name="Vilgalys R."/>
            <person name="Henrissat B."/>
            <person name="Grigoriev I.V."/>
            <person name="Hibbett D."/>
            <person name="Nagy L.G."/>
            <person name="Martin F.M."/>
        </authorList>
    </citation>
    <scope>NUCLEOTIDE SEQUENCE</scope>
    <source>
        <strain evidence="1">P2</strain>
    </source>
</reference>
<keyword evidence="2" id="KW-1185">Reference proteome</keyword>
<proteinExistence type="predicted"/>
<dbReference type="EMBL" id="MU118024">
    <property type="protein sequence ID" value="KAF9647878.1"/>
    <property type="molecule type" value="Genomic_DNA"/>
</dbReference>
<sequence>MGRTRTKSKNQRHISLKASTTQPSSASSSTTPSIPALISKAQSIIEQCDYDLANQFIQRILQISPNNVEAKEMLGVVQLESGLVQEAKKTFESLVPPHPDAPSTPTYTSYLHLAQLSDEDPHLALRHYRSALDILTAQNKGKERAAGSDIDSDSDTDIKGTIVRVLISMVEIWMDPSYDLCFDPAAEKTCERLIDLALETDENNVEALQTLASVRLSQQKSDEARQCLERAWSGWKDLDLDDPGVPPIPVRLSLVKLFLELSLFNPALLTLQGIMASDDQEVEGWYLEGWAFYLMAELAHDSPNGKLECEGLTWEELAKDARDCLETCRNLHIAQEHGDGPILEHVSELIESLEARGIKPTPEDEQDDGGWEDVEADSEDGDGDVEMS</sequence>
<organism evidence="1 2">
    <name type="scientific">Thelephora ganbajun</name>
    <name type="common">Ganba fungus</name>
    <dbReference type="NCBI Taxonomy" id="370292"/>
    <lineage>
        <taxon>Eukaryota</taxon>
        <taxon>Fungi</taxon>
        <taxon>Dikarya</taxon>
        <taxon>Basidiomycota</taxon>
        <taxon>Agaricomycotina</taxon>
        <taxon>Agaricomycetes</taxon>
        <taxon>Thelephorales</taxon>
        <taxon>Thelephoraceae</taxon>
        <taxon>Thelephora</taxon>
    </lineage>
</organism>
<gene>
    <name evidence="1" type="ORF">BDM02DRAFT_3097338</name>
</gene>